<keyword evidence="6" id="KW-1185">Reference proteome</keyword>
<dbReference type="InterPro" id="IPR050834">
    <property type="entry name" value="Glycosyltransf_2"/>
</dbReference>
<comment type="similarity">
    <text evidence="1">Belongs to the glycosyltransferase 2 family.</text>
</comment>
<dbReference type="Proteomes" id="UP000798951">
    <property type="component" value="Unassembled WGS sequence"/>
</dbReference>
<evidence type="ECO:0000313" key="5">
    <source>
        <dbReference type="EMBL" id="KAF0846558.1"/>
    </source>
</evidence>
<accession>A0ABQ6YLL6</accession>
<evidence type="ECO:0000259" key="4">
    <source>
        <dbReference type="Pfam" id="PF00535"/>
    </source>
</evidence>
<evidence type="ECO:0000256" key="2">
    <source>
        <dbReference type="ARBA" id="ARBA00022676"/>
    </source>
</evidence>
<protein>
    <submittedName>
        <fullName evidence="5">Glycosyl transferase family 2</fullName>
    </submittedName>
</protein>
<gene>
    <name evidence="5" type="ORF">FNL39_105474</name>
</gene>
<dbReference type="InterPro" id="IPR029044">
    <property type="entry name" value="Nucleotide-diphossugar_trans"/>
</dbReference>
<dbReference type="CDD" id="cd00761">
    <property type="entry name" value="Glyco_tranf_GTA_type"/>
    <property type="match status" value="1"/>
</dbReference>
<organism evidence="5 6">
    <name type="scientific">Nocardia caishijiensis</name>
    <dbReference type="NCBI Taxonomy" id="184756"/>
    <lineage>
        <taxon>Bacteria</taxon>
        <taxon>Bacillati</taxon>
        <taxon>Actinomycetota</taxon>
        <taxon>Actinomycetes</taxon>
        <taxon>Mycobacteriales</taxon>
        <taxon>Nocardiaceae</taxon>
        <taxon>Nocardia</taxon>
    </lineage>
</organism>
<dbReference type="PANTHER" id="PTHR43685">
    <property type="entry name" value="GLYCOSYLTRANSFERASE"/>
    <property type="match status" value="1"/>
</dbReference>
<dbReference type="RefSeq" id="WP_201449899.1">
    <property type="nucleotide sequence ID" value="NZ_VMSD01000005.1"/>
</dbReference>
<dbReference type="EMBL" id="VMSD01000005">
    <property type="protein sequence ID" value="KAF0846558.1"/>
    <property type="molecule type" value="Genomic_DNA"/>
</dbReference>
<name>A0ABQ6YLL6_9NOCA</name>
<sequence>MAEWSFVEIAVLTAVHAGYARYLPDAWRSLCAQTHADWTWYVQVDGGRSPELVSNLIGCGAAGDPRVSLAFNGTREGSAVTRNVALGRITVPLVQNLDADDELEPTALATLGAALAAEPTAGFAVGPARDLLGSGELRSFPLNFRPGLLERGALLDAWVTNAQTYRLPVHPAGVLWRRDLLLAAGGWAALRGMEDTALLMSASAMAAGVVVDAPTLRYRKHHLQQSSKHSIFEGGGGSKFRSFGRGRQRCCSDRNGRRRRCADAVAASLW</sequence>
<keyword evidence="2" id="KW-0328">Glycosyltransferase</keyword>
<evidence type="ECO:0000256" key="3">
    <source>
        <dbReference type="ARBA" id="ARBA00022679"/>
    </source>
</evidence>
<evidence type="ECO:0000256" key="1">
    <source>
        <dbReference type="ARBA" id="ARBA00006739"/>
    </source>
</evidence>
<dbReference type="InterPro" id="IPR001173">
    <property type="entry name" value="Glyco_trans_2-like"/>
</dbReference>
<feature type="domain" description="Glycosyltransferase 2-like" evidence="4">
    <location>
        <begin position="20"/>
        <end position="130"/>
    </location>
</feature>
<proteinExistence type="inferred from homology"/>
<keyword evidence="3 5" id="KW-0808">Transferase</keyword>
<comment type="caution">
    <text evidence="5">The sequence shown here is derived from an EMBL/GenBank/DDBJ whole genome shotgun (WGS) entry which is preliminary data.</text>
</comment>
<dbReference type="Pfam" id="PF00535">
    <property type="entry name" value="Glycos_transf_2"/>
    <property type="match status" value="1"/>
</dbReference>
<dbReference type="SUPFAM" id="SSF53448">
    <property type="entry name" value="Nucleotide-diphospho-sugar transferases"/>
    <property type="match status" value="1"/>
</dbReference>
<evidence type="ECO:0000313" key="6">
    <source>
        <dbReference type="Proteomes" id="UP000798951"/>
    </source>
</evidence>
<dbReference type="GO" id="GO:0016740">
    <property type="term" value="F:transferase activity"/>
    <property type="evidence" value="ECO:0007669"/>
    <property type="project" value="UniProtKB-KW"/>
</dbReference>
<dbReference type="Gene3D" id="3.90.550.10">
    <property type="entry name" value="Spore Coat Polysaccharide Biosynthesis Protein SpsA, Chain A"/>
    <property type="match status" value="1"/>
</dbReference>
<dbReference type="PANTHER" id="PTHR43685:SF5">
    <property type="entry name" value="GLYCOSYLTRANSFERASE EPSE-RELATED"/>
    <property type="match status" value="1"/>
</dbReference>
<reference evidence="5 6" key="1">
    <citation type="submission" date="2019-07" db="EMBL/GenBank/DDBJ databases">
        <title>Genomic Encyclopedia of Type Strains, Phase IV (KMG-IV): sequencing the most valuable type-strain genomes for metagenomic binning, comparative biology and taxonomic classification.</title>
        <authorList>
            <person name="Goeker M."/>
        </authorList>
    </citation>
    <scope>NUCLEOTIDE SEQUENCE [LARGE SCALE GENOMIC DNA]</scope>
    <source>
        <strain evidence="5 6">DSM 44831</strain>
    </source>
</reference>